<keyword evidence="2" id="KW-0812">Transmembrane</keyword>
<reference evidence="3" key="1">
    <citation type="submission" date="2015-04" db="EMBL/GenBank/DDBJ databases">
        <authorList>
            <consortium name="Pathogen Informatics"/>
        </authorList>
    </citation>
    <scope>NUCLEOTIDE SEQUENCE [LARGE SCALE GENOMIC DNA]</scope>
    <source>
        <strain evidence="3">8A</strain>
    </source>
</reference>
<dbReference type="GeneID" id="39728534"/>
<feature type="transmembrane region" description="Helical" evidence="2">
    <location>
        <begin position="44"/>
        <end position="64"/>
    </location>
</feature>
<sequence length="284" mass="34528">MSIPNKQNNLLTKETYIESKMNKNYSYTSSFKNKKEKIKSRNNIILYSYKFLTLLFLCFSYILLQIMMQQKNKITSELNLVKNNYRIMYEGDELPNKKESKGNIVLKFLDDEGKNEDENQDENENENEDEDEDEDDDEEFEPYKKLVDLWRQRSTDFTEMILTMWYQWNCGRKTRDMDEDWKGKKFNEWRDKFSLELISDDKKCLDDVTKMVKDKVPVEAVQLYCNHKKELWETRKDQILKEWKIFIHNSLQDWVEEKHRRNNIVYYDDDDDDDDDNQGAEIYA</sequence>
<dbReference type="EMBL" id="CVMV01000033">
    <property type="protein sequence ID" value="CRG95247.1"/>
    <property type="molecule type" value="Genomic_DNA"/>
</dbReference>
<keyword evidence="2" id="KW-0472">Membrane</keyword>
<evidence type="ECO:0000313" key="3">
    <source>
        <dbReference type="EMBL" id="CRG95247.1"/>
    </source>
</evidence>
<dbReference type="Proteomes" id="UP000220797">
    <property type="component" value="Unassembled WGS sequence"/>
</dbReference>
<protein>
    <recommendedName>
        <fullName evidence="5">Plasmodium RESA N-terminal domain-containing protein</fullName>
    </recommendedName>
</protein>
<proteinExistence type="predicted"/>
<keyword evidence="2" id="KW-1133">Transmembrane helix</keyword>
<comment type="caution">
    <text evidence="3">The sequence shown here is derived from an EMBL/GenBank/DDBJ whole genome shotgun (WGS) entry which is preliminary data.</text>
</comment>
<accession>A0A1J1GRZ8</accession>
<gene>
    <name evidence="3" type="ORF">PGAL8A_00001200</name>
</gene>
<evidence type="ECO:0008006" key="5">
    <source>
        <dbReference type="Google" id="ProtNLM"/>
    </source>
</evidence>
<dbReference type="RefSeq" id="XP_028528058.1">
    <property type="nucleotide sequence ID" value="XM_028671402.1"/>
</dbReference>
<feature type="compositionally biased region" description="Acidic residues" evidence="1">
    <location>
        <begin position="113"/>
        <end position="138"/>
    </location>
</feature>
<evidence type="ECO:0000256" key="1">
    <source>
        <dbReference type="SAM" id="MobiDB-lite"/>
    </source>
</evidence>
<evidence type="ECO:0000256" key="2">
    <source>
        <dbReference type="SAM" id="Phobius"/>
    </source>
</evidence>
<feature type="region of interest" description="Disordered" evidence="1">
    <location>
        <begin position="112"/>
        <end position="138"/>
    </location>
</feature>
<dbReference type="AlphaFoldDB" id="A0A1J1GRZ8"/>
<dbReference type="VEuPathDB" id="PlasmoDB:PGAL8A_00001200"/>
<evidence type="ECO:0000313" key="4">
    <source>
        <dbReference type="Proteomes" id="UP000220797"/>
    </source>
</evidence>
<dbReference type="OMA" id="NIITSTW"/>
<keyword evidence="4" id="KW-1185">Reference proteome</keyword>
<organism evidence="3 4">
    <name type="scientific">Plasmodium gallinaceum</name>
    <dbReference type="NCBI Taxonomy" id="5849"/>
    <lineage>
        <taxon>Eukaryota</taxon>
        <taxon>Sar</taxon>
        <taxon>Alveolata</taxon>
        <taxon>Apicomplexa</taxon>
        <taxon>Aconoidasida</taxon>
        <taxon>Haemosporida</taxon>
        <taxon>Plasmodiidae</taxon>
        <taxon>Plasmodium</taxon>
        <taxon>Plasmodium (Haemamoeba)</taxon>
    </lineage>
</organism>
<name>A0A1J1GRZ8_PLAGA</name>
<dbReference type="OrthoDB" id="10574283at2759"/>